<organism evidence="2 3">
    <name type="scientific">Mangrovibacillus cuniculi</name>
    <dbReference type="NCBI Taxonomy" id="2593652"/>
    <lineage>
        <taxon>Bacteria</taxon>
        <taxon>Bacillati</taxon>
        <taxon>Bacillota</taxon>
        <taxon>Bacilli</taxon>
        <taxon>Bacillales</taxon>
        <taxon>Bacillaceae</taxon>
        <taxon>Mangrovibacillus</taxon>
    </lineage>
</organism>
<protein>
    <submittedName>
        <fullName evidence="2">DUF2268 domain-containing protein</fullName>
    </submittedName>
</protein>
<sequence>MVTVIPTNEYMRTSLVHKLPTPFQKQLKQLSFYGMDQRVSSLEEIIEKMEEQKWWEKIRYFESKYKGEWSGVDCPIYIYPISAKYLKSNKSHVAGGATFKEAVFLFLPAEQINGKKLEALFVHEYHHYQRLNKLPKTIENFTLLDSCVMEGLAEHAVREYCGDNFVQYKTKLSKEEALEMWNKYILPNIDEKKNSKIHDEILFGKGNYGKYLGYELGYWLVDRYQEKNAFSTKIALSLDSKHFL</sequence>
<evidence type="ECO:0000313" key="2">
    <source>
        <dbReference type="EMBL" id="QPC46064.1"/>
    </source>
</evidence>
<keyword evidence="3" id="KW-1185">Reference proteome</keyword>
<dbReference type="KEGG" id="mcui:G8O30_03365"/>
<gene>
    <name evidence="2" type="ORF">G8O30_03365</name>
</gene>
<proteinExistence type="predicted"/>
<evidence type="ECO:0000313" key="3">
    <source>
        <dbReference type="Proteomes" id="UP000593626"/>
    </source>
</evidence>
<accession>A0A7S8C9V4</accession>
<name>A0A7S8C9V4_9BACI</name>
<feature type="domain" description="DUF2268" evidence="1">
    <location>
        <begin position="55"/>
        <end position="244"/>
    </location>
</feature>
<dbReference type="RefSeq" id="WP_239673586.1">
    <property type="nucleotide sequence ID" value="NZ_CP049742.1"/>
</dbReference>
<dbReference type="AlphaFoldDB" id="A0A7S8C9V4"/>
<evidence type="ECO:0000259" key="1">
    <source>
        <dbReference type="Pfam" id="PF10026"/>
    </source>
</evidence>
<dbReference type="EMBL" id="CP049742">
    <property type="protein sequence ID" value="QPC46064.1"/>
    <property type="molecule type" value="Genomic_DNA"/>
</dbReference>
<dbReference type="Pfam" id="PF10026">
    <property type="entry name" value="DUF2268"/>
    <property type="match status" value="1"/>
</dbReference>
<dbReference type="InterPro" id="IPR018728">
    <property type="entry name" value="DUF2268"/>
</dbReference>
<dbReference type="Proteomes" id="UP000593626">
    <property type="component" value="Chromosome"/>
</dbReference>
<reference evidence="2 3" key="1">
    <citation type="submission" date="2019-07" db="EMBL/GenBank/DDBJ databases">
        <title>Genome sequence of 2 isolates from Red Sea Mangroves.</title>
        <authorList>
            <person name="Sefrji F."/>
            <person name="Michoud G."/>
            <person name="Merlino G."/>
            <person name="Daffonchio D."/>
        </authorList>
    </citation>
    <scope>NUCLEOTIDE SEQUENCE [LARGE SCALE GENOMIC DNA]</scope>
    <source>
        <strain evidence="2 3">R1DC41</strain>
    </source>
</reference>